<dbReference type="InterPro" id="IPR014710">
    <property type="entry name" value="RmlC-like_jellyroll"/>
</dbReference>
<evidence type="ECO:0000313" key="5">
    <source>
        <dbReference type="EMBL" id="NID09981.1"/>
    </source>
</evidence>
<evidence type="ECO:0000256" key="2">
    <source>
        <dbReference type="RuleBase" id="RU003457"/>
    </source>
</evidence>
<dbReference type="CDD" id="cd02247">
    <property type="entry name" value="cupin_pirin_C"/>
    <property type="match status" value="1"/>
</dbReference>
<comment type="similarity">
    <text evidence="1 2">Belongs to the pirin family.</text>
</comment>
<dbReference type="PANTHER" id="PTHR43594">
    <property type="entry name" value="QUERCETIN 2,3-DIOXYGENASE"/>
    <property type="match status" value="1"/>
</dbReference>
<evidence type="ECO:0000313" key="6">
    <source>
        <dbReference type="Proteomes" id="UP000606008"/>
    </source>
</evidence>
<evidence type="ECO:0000256" key="1">
    <source>
        <dbReference type="ARBA" id="ARBA00008416"/>
    </source>
</evidence>
<dbReference type="Gene3D" id="2.60.120.10">
    <property type="entry name" value="Jelly Rolls"/>
    <property type="match status" value="2"/>
</dbReference>
<dbReference type="InterPro" id="IPR008778">
    <property type="entry name" value="Pirin_C_dom"/>
</dbReference>
<dbReference type="CDD" id="cd02909">
    <property type="entry name" value="cupin_pirin_N"/>
    <property type="match status" value="1"/>
</dbReference>
<dbReference type="Proteomes" id="UP000606008">
    <property type="component" value="Unassembled WGS sequence"/>
</dbReference>
<dbReference type="SUPFAM" id="SSF51182">
    <property type="entry name" value="RmlC-like cupins"/>
    <property type="match status" value="1"/>
</dbReference>
<comment type="caution">
    <text evidence="5">The sequence shown here is derived from an EMBL/GenBank/DDBJ whole genome shotgun (WGS) entry which is preliminary data.</text>
</comment>
<evidence type="ECO:0000259" key="4">
    <source>
        <dbReference type="Pfam" id="PF05726"/>
    </source>
</evidence>
<name>A0ABX0QFH6_9BACT</name>
<keyword evidence="6" id="KW-1185">Reference proteome</keyword>
<dbReference type="Pfam" id="PF02678">
    <property type="entry name" value="Pirin"/>
    <property type="match status" value="1"/>
</dbReference>
<reference evidence="5" key="1">
    <citation type="submission" date="2024-05" db="EMBL/GenBank/DDBJ databases">
        <authorList>
            <person name="Jung D.-H."/>
        </authorList>
    </citation>
    <scope>NUCLEOTIDE SEQUENCE</scope>
    <source>
        <strain evidence="5">JA-25</strain>
    </source>
</reference>
<feature type="domain" description="Pirin C-terminal" evidence="4">
    <location>
        <begin position="181"/>
        <end position="279"/>
    </location>
</feature>
<dbReference type="InterPro" id="IPR053186">
    <property type="entry name" value="QDO-related"/>
</dbReference>
<dbReference type="Pfam" id="PF05726">
    <property type="entry name" value="Pirin_C"/>
    <property type="match status" value="1"/>
</dbReference>
<feature type="domain" description="Pirin N-terminal" evidence="3">
    <location>
        <begin position="26"/>
        <end position="124"/>
    </location>
</feature>
<gene>
    <name evidence="5" type="ORF">F7231_07335</name>
</gene>
<evidence type="ECO:0000259" key="3">
    <source>
        <dbReference type="Pfam" id="PF02678"/>
    </source>
</evidence>
<dbReference type="InterPro" id="IPR012093">
    <property type="entry name" value="Pirin"/>
</dbReference>
<accession>A0ABX0QFH6</accession>
<dbReference type="EMBL" id="WAEL01000002">
    <property type="protein sequence ID" value="NID09981.1"/>
    <property type="molecule type" value="Genomic_DNA"/>
</dbReference>
<dbReference type="RefSeq" id="WP_166691426.1">
    <property type="nucleotide sequence ID" value="NZ_WAEL01000002.1"/>
</dbReference>
<dbReference type="InterPro" id="IPR003829">
    <property type="entry name" value="Pirin_N_dom"/>
</dbReference>
<dbReference type="PANTHER" id="PTHR43594:SF1">
    <property type="entry name" value="QUERCETIN 2,3-DIOXYGENASE PA2418-RELATED"/>
    <property type="match status" value="1"/>
</dbReference>
<dbReference type="InterPro" id="IPR011051">
    <property type="entry name" value="RmlC_Cupin_sf"/>
</dbReference>
<protein>
    <submittedName>
        <fullName evidence="5">Pirin family protein</fullName>
    </submittedName>
</protein>
<dbReference type="PIRSF" id="PIRSF006232">
    <property type="entry name" value="Pirin"/>
    <property type="match status" value="1"/>
</dbReference>
<sequence>MRTIKRIHQAEFRPIADLITYSPLPSRQLQQIDPFLFLNHHGYQTYKPHNNGLPFGPHPHRGMETVTFIVEGDIMHKDSQGYKSVISAGGVQWMTAGRGLIHAEVSSDEFKREGGPLEILQLWVNLPARLKMTAPAYTGLQKEEIPVIAVNDDVAINLVSGTWTEQTGAFATLSDVFLSTVAIKAGGSVSLPVAPERNILFYLIRGGLTVNGQTVKHRELAEFNHDGDTLDVTADADTLLLFGHAVPFNEPVVARGPFVMNTDEQIMEAYQDYQRGKFGVWSE</sequence>
<proteinExistence type="inferred from homology"/>
<organism evidence="5 6">
    <name type="scientific">Fibrivirga algicola</name>
    <dbReference type="NCBI Taxonomy" id="2950420"/>
    <lineage>
        <taxon>Bacteria</taxon>
        <taxon>Pseudomonadati</taxon>
        <taxon>Bacteroidota</taxon>
        <taxon>Cytophagia</taxon>
        <taxon>Cytophagales</taxon>
        <taxon>Spirosomataceae</taxon>
        <taxon>Fibrivirga</taxon>
    </lineage>
</organism>